<dbReference type="EMBL" id="CACRXK020001518">
    <property type="protein sequence ID" value="CAB3989609.1"/>
    <property type="molecule type" value="Genomic_DNA"/>
</dbReference>
<comment type="caution">
    <text evidence="2">The sequence shown here is derived from an EMBL/GenBank/DDBJ whole genome shotgun (WGS) entry which is preliminary data.</text>
</comment>
<dbReference type="Gene3D" id="3.30.420.10">
    <property type="entry name" value="Ribonuclease H-like superfamily/Ribonuclease H"/>
    <property type="match status" value="1"/>
</dbReference>
<dbReference type="AlphaFoldDB" id="A0A6S7GJ80"/>
<feature type="region of interest" description="Disordered" evidence="1">
    <location>
        <begin position="421"/>
        <end position="441"/>
    </location>
</feature>
<evidence type="ECO:0000256" key="1">
    <source>
        <dbReference type="SAM" id="MobiDB-lite"/>
    </source>
</evidence>
<keyword evidence="3" id="KW-1185">Reference proteome</keyword>
<proteinExistence type="predicted"/>
<dbReference type="InterPro" id="IPR036397">
    <property type="entry name" value="RNaseH_sf"/>
</dbReference>
<protein>
    <submittedName>
        <fullName evidence="2">Uncharacterized protein</fullName>
    </submittedName>
</protein>
<evidence type="ECO:0000313" key="2">
    <source>
        <dbReference type="EMBL" id="CAB3989609.1"/>
    </source>
</evidence>
<dbReference type="OrthoDB" id="5985905at2759"/>
<accession>A0A6S7GJ80</accession>
<feature type="compositionally biased region" description="Polar residues" evidence="1">
    <location>
        <begin position="431"/>
        <end position="441"/>
    </location>
</feature>
<dbReference type="Pfam" id="PF18701">
    <property type="entry name" value="DUF5641"/>
    <property type="match status" value="1"/>
</dbReference>
<dbReference type="Proteomes" id="UP001152795">
    <property type="component" value="Unassembled WGS sequence"/>
</dbReference>
<evidence type="ECO:0000313" key="3">
    <source>
        <dbReference type="Proteomes" id="UP001152795"/>
    </source>
</evidence>
<name>A0A6S7GJ80_PARCT</name>
<dbReference type="GO" id="GO:0003676">
    <property type="term" value="F:nucleic acid binding"/>
    <property type="evidence" value="ECO:0007669"/>
    <property type="project" value="InterPro"/>
</dbReference>
<organism evidence="2 3">
    <name type="scientific">Paramuricea clavata</name>
    <name type="common">Red gorgonian</name>
    <name type="synonym">Violescent sea-whip</name>
    <dbReference type="NCBI Taxonomy" id="317549"/>
    <lineage>
        <taxon>Eukaryota</taxon>
        <taxon>Metazoa</taxon>
        <taxon>Cnidaria</taxon>
        <taxon>Anthozoa</taxon>
        <taxon>Octocorallia</taxon>
        <taxon>Malacalcyonacea</taxon>
        <taxon>Plexauridae</taxon>
        <taxon>Paramuricea</taxon>
    </lineage>
</organism>
<gene>
    <name evidence="2" type="ORF">PACLA_8A041838</name>
</gene>
<reference evidence="2" key="1">
    <citation type="submission" date="2020-04" db="EMBL/GenBank/DDBJ databases">
        <authorList>
            <person name="Alioto T."/>
            <person name="Alioto T."/>
            <person name="Gomez Garrido J."/>
        </authorList>
    </citation>
    <scope>NUCLEOTIDE SEQUENCE</scope>
    <source>
        <strain evidence="2">A484AB</strain>
    </source>
</reference>
<dbReference type="PANTHER" id="PTHR47331">
    <property type="entry name" value="PHD-TYPE DOMAIN-CONTAINING PROTEIN"/>
    <property type="match status" value="1"/>
</dbReference>
<dbReference type="InterPro" id="IPR040676">
    <property type="entry name" value="DUF5641"/>
</dbReference>
<sequence>MNPRVIRANINEVIDIDRFGNLKKLLRVTAYVLRFVNALKKAKQYDKGSRDLKFLSASEIEQAEIMWLCSVQELSFAKESEFLQRNVQKSPPQHVTQFGLYTDESPVIRCMGRLDNSSLGLGSRRPILVPSKHRFVELLIREVHEQVKHNAEELPYNYGQAPVLTSCRVSDDPPFTNVGLDFAGPLYVQGGLQVEGDRRRFFYQIMQKHLKLLKAPWWGGFWERLIKSIKRPLKKVIGRTSLSFDELRTLIVEIEGLLNARPITYFYDDTEAISYPLAPSHLVYGRRITTSPNTQHEVVSTHKLLTRRLRHHKQLLERFANQWRNEYLLSLREHSYPKPRNNRESGIAVGDIVIVRNGKSNRNFWKLAKVEELQSGDDGVVRAATIIICRENSSHSQLLHRSIKHLVPIVVRQLPDDQKVAEQGEEDKQILPQSTRPQRDTAITGQLRRLKQSGVL</sequence>